<dbReference type="PIRSF" id="PIRSF036979">
    <property type="entry name" value="Arginase"/>
    <property type="match status" value="1"/>
</dbReference>
<keyword evidence="2 5" id="KW-0378">Hydrolase</keyword>
<dbReference type="InterPro" id="IPR006035">
    <property type="entry name" value="Ureohydrolase"/>
</dbReference>
<sequence>MRVPFDDKVWSGRSDDGEPGDTRRVFNQVMPFGGALRNEDVFRGAPRIERDAPVIVGFGSDEGVRRNQGRIGAAHAPKELRRALAGLPAKASMVALADAGDVVCDDGDLESAQAELANVVCEVLASGGRPLVFGGGHEVAWGTYSGLRMHRDRVAGLGVEAAASGTGAGAGVRIAVGSTTSVTAAATANANAGAISKLTPATATPKLLIINFDAHFDLRQKRPANSGTPFDQIASDCAERGVPFNYVCFGISDLGNTASLFAHAERLGVRYVLDIDMQEPQLPQRLDDLRQLMDAADDIYLTIDLDVLPAATAPGVSAPAALGVPLSVVEAMVQHVRASGKLRAADIAEYNPSLDQDKRTARAAARLAYRLL</sequence>
<protein>
    <recommendedName>
        <fullName evidence="5">Formimidoylglutamase</fullName>
        <ecNumber evidence="5">3.5.3.8</ecNumber>
    </recommendedName>
    <alternativeName>
        <fullName evidence="5">Formiminoglutamase</fullName>
    </alternativeName>
    <alternativeName>
        <fullName evidence="5">Formiminoglutamate hydrolase</fullName>
    </alternativeName>
</protein>
<feature type="binding site" evidence="5">
    <location>
        <position position="306"/>
    </location>
    <ligand>
        <name>Mn(2+)</name>
        <dbReference type="ChEBI" id="CHEBI:29035"/>
        <label>2</label>
    </ligand>
</feature>
<dbReference type="GO" id="GO:0050415">
    <property type="term" value="F:formimidoylglutamase activity"/>
    <property type="evidence" value="ECO:0007669"/>
    <property type="project" value="UniProtKB-EC"/>
</dbReference>
<comment type="function">
    <text evidence="5">Catalyzes the conversion of N-formimidoyl-L-glutamate to L-glutamate and formamide.</text>
</comment>
<evidence type="ECO:0000313" key="9">
    <source>
        <dbReference type="EMBL" id="CAE6760937.1"/>
    </source>
</evidence>
<comment type="similarity">
    <text evidence="5 6 7">Belongs to the arginase family.</text>
</comment>
<dbReference type="InterPro" id="IPR005923">
    <property type="entry name" value="HutG"/>
</dbReference>
<evidence type="ECO:0000256" key="6">
    <source>
        <dbReference type="PROSITE-ProRule" id="PRU00742"/>
    </source>
</evidence>
<comment type="pathway">
    <text evidence="5">Amino-acid degradation; L-histidine degradation into L-glutamate; L-glutamate from N-formimidoyl-L-glutamate (hydrolase route): step 1/1.</text>
</comment>
<dbReference type="HAMAP" id="MF_00737">
    <property type="entry name" value="Formimidoylglutam"/>
    <property type="match status" value="1"/>
</dbReference>
<proteinExistence type="inferred from homology"/>
<feature type="binding site" evidence="5">
    <location>
        <position position="213"/>
    </location>
    <ligand>
        <name>Mn(2+)</name>
        <dbReference type="ChEBI" id="CHEBI:29035"/>
        <label>1</label>
    </ligand>
</feature>
<dbReference type="PROSITE" id="PS51409">
    <property type="entry name" value="ARGINASE_2"/>
    <property type="match status" value="1"/>
</dbReference>
<feature type="binding site" evidence="5">
    <location>
        <position position="304"/>
    </location>
    <ligand>
        <name>Mn(2+)</name>
        <dbReference type="ChEBI" id="CHEBI:29035"/>
        <label>1</label>
    </ligand>
</feature>
<feature type="binding site" evidence="5">
    <location>
        <position position="213"/>
    </location>
    <ligand>
        <name>Mn(2+)</name>
        <dbReference type="ChEBI" id="CHEBI:29035"/>
        <label>2</label>
    </ligand>
</feature>
<evidence type="ECO:0000256" key="2">
    <source>
        <dbReference type="ARBA" id="ARBA00022801"/>
    </source>
</evidence>
<comment type="caution">
    <text evidence="9">The sequence shown here is derived from an EMBL/GenBank/DDBJ whole genome shotgun (WGS) entry which is preliminary data.</text>
</comment>
<name>A0ABM8RMB9_9BURK</name>
<evidence type="ECO:0000256" key="3">
    <source>
        <dbReference type="ARBA" id="ARBA00022808"/>
    </source>
</evidence>
<evidence type="ECO:0000256" key="1">
    <source>
        <dbReference type="ARBA" id="ARBA00022723"/>
    </source>
</evidence>
<evidence type="ECO:0000313" key="10">
    <source>
        <dbReference type="Proteomes" id="UP000672526"/>
    </source>
</evidence>
<evidence type="ECO:0000256" key="7">
    <source>
        <dbReference type="RuleBase" id="RU003684"/>
    </source>
</evidence>
<dbReference type="Pfam" id="PF00491">
    <property type="entry name" value="Arginase"/>
    <property type="match status" value="2"/>
</dbReference>
<feature type="binding site" evidence="5">
    <location>
        <position position="217"/>
    </location>
    <ligand>
        <name>Mn(2+)</name>
        <dbReference type="ChEBI" id="CHEBI:29035"/>
        <label>1</label>
    </ligand>
</feature>
<feature type="binding site" evidence="5">
    <location>
        <position position="137"/>
    </location>
    <ligand>
        <name>Mn(2+)</name>
        <dbReference type="ChEBI" id="CHEBI:29035"/>
        <label>1</label>
    </ligand>
</feature>
<comment type="catalytic activity">
    <reaction evidence="5">
        <text>N-formimidoyl-L-glutamate + H2O = formamide + L-glutamate</text>
        <dbReference type="Rhea" id="RHEA:22492"/>
        <dbReference type="ChEBI" id="CHEBI:15377"/>
        <dbReference type="ChEBI" id="CHEBI:16397"/>
        <dbReference type="ChEBI" id="CHEBI:29985"/>
        <dbReference type="ChEBI" id="CHEBI:58928"/>
        <dbReference type="EC" id="3.5.3.8"/>
    </reaction>
</comment>
<dbReference type="PANTHER" id="PTHR11358">
    <property type="entry name" value="ARGINASE/AGMATINASE"/>
    <property type="match status" value="1"/>
</dbReference>
<keyword evidence="4 5" id="KW-0464">Manganese</keyword>
<dbReference type="InterPro" id="IPR020855">
    <property type="entry name" value="Ureohydrolase_Mn_BS"/>
</dbReference>
<evidence type="ECO:0000256" key="5">
    <source>
        <dbReference type="HAMAP-Rule" id="MF_00737"/>
    </source>
</evidence>
<keyword evidence="3 5" id="KW-0369">Histidine metabolism</keyword>
<dbReference type="RefSeq" id="WP_211612364.1">
    <property type="nucleotide sequence ID" value="NZ_CAJNBK010000008.1"/>
</dbReference>
<comment type="cofactor">
    <cofactor evidence="5">
        <name>Mn(2+)</name>
        <dbReference type="ChEBI" id="CHEBI:29035"/>
    </cofactor>
    <text evidence="5">Binds 2 manganese ions per subunit.</text>
</comment>
<organism evidence="9 10">
    <name type="scientific">Paraburkholderia haematera</name>
    <dbReference type="NCBI Taxonomy" id="2793077"/>
    <lineage>
        <taxon>Bacteria</taxon>
        <taxon>Pseudomonadati</taxon>
        <taxon>Pseudomonadota</taxon>
        <taxon>Betaproteobacteria</taxon>
        <taxon>Burkholderiales</taxon>
        <taxon>Burkholderiaceae</taxon>
        <taxon>Paraburkholderia</taxon>
    </lineage>
</organism>
<reference evidence="9 10" key="1">
    <citation type="submission" date="2021-02" db="EMBL/GenBank/DDBJ databases">
        <authorList>
            <person name="Vanwijnsberghe S."/>
        </authorList>
    </citation>
    <scope>NUCLEOTIDE SEQUENCE [LARGE SCALE GENOMIC DNA]</scope>
    <source>
        <strain evidence="9 10">LMG 31837</strain>
    </source>
</reference>
<feature type="binding site" evidence="5">
    <location>
        <position position="304"/>
    </location>
    <ligand>
        <name>Mn(2+)</name>
        <dbReference type="ChEBI" id="CHEBI:29035"/>
        <label>2</label>
    </ligand>
</feature>
<evidence type="ECO:0000256" key="8">
    <source>
        <dbReference type="SAM" id="MobiDB-lite"/>
    </source>
</evidence>
<dbReference type="PANTHER" id="PTHR11358:SF35">
    <property type="entry name" value="FORMIMIDOYLGLUTAMASE"/>
    <property type="match status" value="1"/>
</dbReference>
<dbReference type="PROSITE" id="PS01053">
    <property type="entry name" value="ARGINASE_1"/>
    <property type="match status" value="1"/>
</dbReference>
<accession>A0ABM8RMB9</accession>
<dbReference type="Gene3D" id="3.40.800.10">
    <property type="entry name" value="Ureohydrolase domain"/>
    <property type="match status" value="1"/>
</dbReference>
<dbReference type="InterPro" id="IPR023696">
    <property type="entry name" value="Ureohydrolase_dom_sf"/>
</dbReference>
<dbReference type="CDD" id="cd09988">
    <property type="entry name" value="Formimidoylglutamase"/>
    <property type="match status" value="1"/>
</dbReference>
<gene>
    <name evidence="5 9" type="primary">hutG</name>
    <name evidence="9" type="ORF">R69888_03412</name>
</gene>
<evidence type="ECO:0000256" key="4">
    <source>
        <dbReference type="ARBA" id="ARBA00023211"/>
    </source>
</evidence>
<dbReference type="SUPFAM" id="SSF52768">
    <property type="entry name" value="Arginase/deacetylase"/>
    <property type="match status" value="1"/>
</dbReference>
<dbReference type="EMBL" id="CAJNBK010000008">
    <property type="protein sequence ID" value="CAE6760937.1"/>
    <property type="molecule type" value="Genomic_DNA"/>
</dbReference>
<feature type="binding site" evidence="5">
    <location>
        <position position="215"/>
    </location>
    <ligand>
        <name>Mn(2+)</name>
        <dbReference type="ChEBI" id="CHEBI:29035"/>
        <label>2</label>
    </ligand>
</feature>
<keyword evidence="10" id="KW-1185">Reference proteome</keyword>
<dbReference type="Proteomes" id="UP000672526">
    <property type="component" value="Unassembled WGS sequence"/>
</dbReference>
<feature type="region of interest" description="Disordered" evidence="8">
    <location>
        <begin position="1"/>
        <end position="22"/>
    </location>
</feature>
<keyword evidence="1 5" id="KW-0479">Metal-binding</keyword>
<dbReference type="EC" id="3.5.3.8" evidence="5"/>